<dbReference type="Proteomes" id="UP000325516">
    <property type="component" value="Chromosome"/>
</dbReference>
<keyword evidence="1" id="KW-1133">Transmembrane helix</keyword>
<evidence type="ECO:0000313" key="3">
    <source>
        <dbReference type="Proteomes" id="UP000325516"/>
    </source>
</evidence>
<dbReference type="AlphaFoldDB" id="A0A5J6L2N1"/>
<evidence type="ECO:0000313" key="2">
    <source>
        <dbReference type="EMBL" id="QEW02740.1"/>
    </source>
</evidence>
<evidence type="ECO:0000256" key="1">
    <source>
        <dbReference type="SAM" id="Phobius"/>
    </source>
</evidence>
<keyword evidence="1" id="KW-0472">Membrane</keyword>
<feature type="transmembrane region" description="Helical" evidence="1">
    <location>
        <begin position="39"/>
        <end position="58"/>
    </location>
</feature>
<dbReference type="RefSeq" id="WP_150924275.1">
    <property type="nucleotide sequence ID" value="NZ_CP044232.1"/>
</dbReference>
<sequence>MTLKHRNRQLLAATVTILVIGTAAGPVFAADGLAAGLGFMGLCAIAPAAVLGIIAYIWHGNDKEKREASTVPRSSLHQ</sequence>
<protein>
    <submittedName>
        <fullName evidence="2">Uncharacterized protein</fullName>
    </submittedName>
</protein>
<proteinExistence type="predicted"/>
<accession>A0A5J6L2N1</accession>
<name>A0A5J6L2N1_9MICO</name>
<dbReference type="EMBL" id="CP044232">
    <property type="protein sequence ID" value="QEW02740.1"/>
    <property type="molecule type" value="Genomic_DNA"/>
</dbReference>
<gene>
    <name evidence="2" type="ORF">F6J85_06250</name>
</gene>
<keyword evidence="1" id="KW-0812">Transmembrane</keyword>
<reference evidence="3" key="1">
    <citation type="submission" date="2019-09" db="EMBL/GenBank/DDBJ databases">
        <title>Mumia zhuanghuii sp. nov. isolated from the intestinal contents of plateau pika (Ochotona curzoniae) in the Qinghai-Tibet plateau of China.</title>
        <authorList>
            <person name="Tian Z."/>
        </authorList>
    </citation>
    <scope>NUCLEOTIDE SEQUENCE [LARGE SCALE GENOMIC DNA]</scope>
    <source>
        <strain evidence="3">L-031</strain>
    </source>
</reference>
<organism evidence="2 3">
    <name type="scientific">Microbacterium lushaniae</name>
    <dbReference type="NCBI Taxonomy" id="2614639"/>
    <lineage>
        <taxon>Bacteria</taxon>
        <taxon>Bacillati</taxon>
        <taxon>Actinomycetota</taxon>
        <taxon>Actinomycetes</taxon>
        <taxon>Micrococcales</taxon>
        <taxon>Microbacteriaceae</taxon>
        <taxon>Microbacterium</taxon>
    </lineage>
</organism>
<dbReference type="KEGG" id="mlz:F6J85_06250"/>
<keyword evidence="3" id="KW-1185">Reference proteome</keyword>